<feature type="transmembrane region" description="Helical" evidence="7">
    <location>
        <begin position="472"/>
        <end position="488"/>
    </location>
</feature>
<evidence type="ECO:0000313" key="8">
    <source>
        <dbReference type="Proteomes" id="UP000095280"/>
    </source>
</evidence>
<name>A0A1I8IVN8_9PLAT</name>
<protein>
    <submittedName>
        <fullName evidence="9">Lysophospholipid acyltransferase 1-like</fullName>
    </submittedName>
</protein>
<proteinExistence type="predicted"/>
<evidence type="ECO:0000256" key="1">
    <source>
        <dbReference type="ARBA" id="ARBA00004141"/>
    </source>
</evidence>
<keyword evidence="3 7" id="KW-0812">Transmembrane</keyword>
<comment type="subcellular location">
    <subcellularLocation>
        <location evidence="1">Membrane</location>
        <topology evidence="1">Multi-pass membrane protein</topology>
    </subcellularLocation>
</comment>
<dbReference type="InterPro" id="IPR049941">
    <property type="entry name" value="LPLAT_7/PORCN-like"/>
</dbReference>
<dbReference type="GO" id="GO:0016020">
    <property type="term" value="C:membrane"/>
    <property type="evidence" value="ECO:0007669"/>
    <property type="project" value="UniProtKB-SubCell"/>
</dbReference>
<dbReference type="GO" id="GO:0030258">
    <property type="term" value="P:lipid modification"/>
    <property type="evidence" value="ECO:0007669"/>
    <property type="project" value="TreeGrafter"/>
</dbReference>
<dbReference type="AlphaFoldDB" id="A0A1I8IVN8"/>
<reference evidence="9" key="1">
    <citation type="submission" date="2016-11" db="UniProtKB">
        <authorList>
            <consortium name="WormBaseParasite"/>
        </authorList>
    </citation>
    <scope>IDENTIFICATION</scope>
</reference>
<dbReference type="GO" id="GO:0016746">
    <property type="term" value="F:acyltransferase activity"/>
    <property type="evidence" value="ECO:0007669"/>
    <property type="project" value="UniProtKB-KW"/>
</dbReference>
<feature type="transmembrane region" description="Helical" evidence="7">
    <location>
        <begin position="226"/>
        <end position="248"/>
    </location>
</feature>
<dbReference type="Proteomes" id="UP000095280">
    <property type="component" value="Unplaced"/>
</dbReference>
<dbReference type="InterPro" id="IPR004299">
    <property type="entry name" value="MBOAT_fam"/>
</dbReference>
<feature type="transmembrane region" description="Helical" evidence="7">
    <location>
        <begin position="365"/>
        <end position="384"/>
    </location>
</feature>
<organism evidence="8 9">
    <name type="scientific">Macrostomum lignano</name>
    <dbReference type="NCBI Taxonomy" id="282301"/>
    <lineage>
        <taxon>Eukaryota</taxon>
        <taxon>Metazoa</taxon>
        <taxon>Spiralia</taxon>
        <taxon>Lophotrochozoa</taxon>
        <taxon>Platyhelminthes</taxon>
        <taxon>Rhabditophora</taxon>
        <taxon>Macrostomorpha</taxon>
        <taxon>Macrostomida</taxon>
        <taxon>Macrostomidae</taxon>
        <taxon>Macrostomum</taxon>
    </lineage>
</organism>
<feature type="transmembrane region" description="Helical" evidence="7">
    <location>
        <begin position="431"/>
        <end position="452"/>
    </location>
</feature>
<sequence>MPLASNAQSYEGSRVLAGLSTAAGLSLDKMNFIAAQLATLLIGFALRRVRCGSNLLRWVHIGAGAWLLWFCFGLQSVHMMVQASVAYCLMYCLPVSDSCLPAWLSVAWCLAYLSANHVYRLYNDYGGYTMDITGPLMILTQKLSSLALALHDGHLAKRGRLRGSESRWCHRVDELPSVLDYLAYSYYLPTLMAGPHVFYSDFIAHFTAHTDSNEDKQYLNRAVLRALACTGLYSFLVLGLGPMLPYYWVVSDTFAQLSLPRRILYVSGAFFLVRCKYYFAWSLAEAACLAHGFGFSGTDPSTGKPRYDLAKSFFFKDVEFGTSIRAVVAGWNVSTARWLRELVYERSPGRHATLLTFALSALWHGFYPGYYCFFVTFAVFTFTARRVRKLVRPHFQTSQSASLAYDCLTGLCANLAQNYAQGVFFLLEMGYALRFWSAMYFAGHILCAMLLLCLPSQPGGASDLMCFAQKYIVPYSCCLVAWLPTYLAQRYREYFPAAVVEARPDEPSQDSPVAADGCFEEATAALKLDLSPLSTDGIAEVRGRNFLRQTIWQPLKRWKSTKRQRRPLPVFLIGAEVAKKKPYLTIVLVCVDGLTHLTQAQAQRCVLRQSLTH</sequence>
<keyword evidence="8" id="KW-1185">Reference proteome</keyword>
<evidence type="ECO:0000256" key="2">
    <source>
        <dbReference type="ARBA" id="ARBA00022679"/>
    </source>
</evidence>
<evidence type="ECO:0000313" key="9">
    <source>
        <dbReference type="WBParaSite" id="maker-uti_cns_0017468-snap-gene-0.3-mRNA-1"/>
    </source>
</evidence>
<evidence type="ECO:0000256" key="6">
    <source>
        <dbReference type="ARBA" id="ARBA00023315"/>
    </source>
</evidence>
<evidence type="ECO:0000256" key="7">
    <source>
        <dbReference type="SAM" id="Phobius"/>
    </source>
</evidence>
<evidence type="ECO:0000256" key="3">
    <source>
        <dbReference type="ARBA" id="ARBA00022692"/>
    </source>
</evidence>
<feature type="transmembrane region" description="Helical" evidence="7">
    <location>
        <begin position="84"/>
        <end position="113"/>
    </location>
</feature>
<feature type="transmembrane region" description="Helical" evidence="7">
    <location>
        <begin position="58"/>
        <end position="78"/>
    </location>
</feature>
<keyword evidence="5 7" id="KW-0472">Membrane</keyword>
<keyword evidence="6" id="KW-0012">Acyltransferase</keyword>
<keyword evidence="4 7" id="KW-1133">Transmembrane helix</keyword>
<dbReference type="PANTHER" id="PTHR13906:SF4">
    <property type="entry name" value="LYSOPHOSPHOLIPID ACYLTRANSFERASE 6"/>
    <property type="match status" value="1"/>
</dbReference>
<keyword evidence="2" id="KW-0808">Transferase</keyword>
<dbReference type="PANTHER" id="PTHR13906">
    <property type="entry name" value="PORCUPINE"/>
    <property type="match status" value="1"/>
</dbReference>
<feature type="transmembrane region" description="Helical" evidence="7">
    <location>
        <begin position="30"/>
        <end position="46"/>
    </location>
</feature>
<evidence type="ECO:0000256" key="4">
    <source>
        <dbReference type="ARBA" id="ARBA00022989"/>
    </source>
</evidence>
<evidence type="ECO:0000256" key="5">
    <source>
        <dbReference type="ARBA" id="ARBA00023136"/>
    </source>
</evidence>
<accession>A0A1I8IVN8</accession>
<dbReference type="WBParaSite" id="maker-uti_cns_0017468-snap-gene-0.3-mRNA-1">
    <property type="protein sequence ID" value="maker-uti_cns_0017468-snap-gene-0.3-mRNA-1"/>
    <property type="gene ID" value="maker-uti_cns_0017468-snap-gene-0.3"/>
</dbReference>
<dbReference type="Pfam" id="PF03062">
    <property type="entry name" value="MBOAT"/>
    <property type="match status" value="1"/>
</dbReference>